<dbReference type="Pfam" id="PF06542">
    <property type="entry name" value="PHA-1"/>
    <property type="match status" value="1"/>
</dbReference>
<dbReference type="RefSeq" id="XP_053591417.1">
    <property type="nucleotide sequence ID" value="XM_053722772.1"/>
</dbReference>
<dbReference type="AlphaFoldDB" id="A0A6A5HR39"/>
<dbReference type="GeneID" id="9816385"/>
<dbReference type="EMBL" id="WUAV01000001">
    <property type="protein sequence ID" value="KAF1769146.1"/>
    <property type="molecule type" value="Genomic_DNA"/>
</dbReference>
<dbReference type="InterPro" id="IPR009497">
    <property type="entry name" value="Regulator_protein_PHA-1"/>
</dbReference>
<protein>
    <submittedName>
        <fullName evidence="1">Uncharacterized protein</fullName>
    </submittedName>
</protein>
<reference evidence="1 2" key="1">
    <citation type="submission" date="2019-12" db="EMBL/GenBank/DDBJ databases">
        <title>Chromosome-level assembly of the Caenorhabditis remanei genome.</title>
        <authorList>
            <person name="Teterina A.A."/>
            <person name="Willis J.H."/>
            <person name="Phillips P.C."/>
        </authorList>
    </citation>
    <scope>NUCLEOTIDE SEQUENCE [LARGE SCALE GENOMIC DNA]</scope>
    <source>
        <strain evidence="1 2">PX506</strain>
        <tissue evidence="1">Whole organism</tissue>
    </source>
</reference>
<gene>
    <name evidence="1" type="ORF">GCK72_000960</name>
</gene>
<name>A0A6A5HR39_CAERE</name>
<comment type="caution">
    <text evidence="1">The sequence shown here is derived from an EMBL/GenBank/DDBJ whole genome shotgun (WGS) entry which is preliminary data.</text>
</comment>
<sequence>MAEGEVEVPETDVSVLKSFSAGLVLAKVMEVLAEQSRQKLFIVGTRSRQGDLKGFLEYRLVSKTFNEAVCATIRKEFKHIQVDIDDHFVRCNEFTIGRHQKPPIRQGPNQFPNVNRRNPQEVWDEEMIAAEDLPSEDSVDVQFLYRFFRWLARTFDPMVESFKIFDSWSFKPCSLPPSWANRLSVFNSMHPDMQYCNCDQCIQTVRRCRGFFGPVSFQMATDAWREQSLSYGAISCTDAFLADIALQYTVDSPLGKRFESDRFIREFGGIRCNEITFAVQTLATYRDEHPKSQPLEVIQLILSLWQVKSVEFEVVKFMENDYYTSRCAWETSGAFTRAYFSTYRFDVFDDDAHGLPYRSAGTLDRHIGHEIVPIFDLRIDPTDGPFRMGSNLSLLSLASQDNDSNSFSWLHQGRIAFNMFRANRIMFVTSGLVEFRGMIGTANWIKFTIRDMMRCIWGPRTRQGIDHGKTVFWISFMEDVGFCISKVWNEHIQELLQANFPHLVVKINTPEAFEKCGNRKIATYADAKRPDVLNKPVGTFYCSLLDPTRNNATHIKLIQVAN</sequence>
<evidence type="ECO:0000313" key="1">
    <source>
        <dbReference type="EMBL" id="KAF1769146.1"/>
    </source>
</evidence>
<dbReference type="KEGG" id="crq:GCK72_000960"/>
<organism evidence="1 2">
    <name type="scientific">Caenorhabditis remanei</name>
    <name type="common">Caenorhabditis vulgaris</name>
    <dbReference type="NCBI Taxonomy" id="31234"/>
    <lineage>
        <taxon>Eukaryota</taxon>
        <taxon>Metazoa</taxon>
        <taxon>Ecdysozoa</taxon>
        <taxon>Nematoda</taxon>
        <taxon>Chromadorea</taxon>
        <taxon>Rhabditida</taxon>
        <taxon>Rhabditina</taxon>
        <taxon>Rhabditomorpha</taxon>
        <taxon>Rhabditoidea</taxon>
        <taxon>Rhabditidae</taxon>
        <taxon>Peloderinae</taxon>
        <taxon>Caenorhabditis</taxon>
    </lineage>
</organism>
<evidence type="ECO:0000313" key="2">
    <source>
        <dbReference type="Proteomes" id="UP000483820"/>
    </source>
</evidence>
<proteinExistence type="predicted"/>
<accession>A0A6A5HR39</accession>
<dbReference type="CTD" id="9816385"/>
<dbReference type="Proteomes" id="UP000483820">
    <property type="component" value="Chromosome I"/>
</dbReference>